<dbReference type="Proteomes" id="UP001438953">
    <property type="component" value="Unassembled WGS sequence"/>
</dbReference>
<dbReference type="PANTHER" id="PTHR40630:SF1">
    <property type="entry name" value="DNA-BINDING PROTEIN"/>
    <property type="match status" value="1"/>
</dbReference>
<proteinExistence type="predicted"/>
<dbReference type="PANTHER" id="PTHR40630">
    <property type="entry name" value="POSSIBLE DNA-BINDING PROTEIN"/>
    <property type="match status" value="1"/>
</dbReference>
<comment type="caution">
    <text evidence="1">The sequence shown here is derived from an EMBL/GenBank/DDBJ whole genome shotgun (WGS) entry which is preliminary data.</text>
</comment>
<organism evidence="1 2">
    <name type="scientific">Thioclava kandeliae</name>
    <dbReference type="NCBI Taxonomy" id="3070818"/>
    <lineage>
        <taxon>Bacteria</taxon>
        <taxon>Pseudomonadati</taxon>
        <taxon>Pseudomonadota</taxon>
        <taxon>Alphaproteobacteria</taxon>
        <taxon>Rhodobacterales</taxon>
        <taxon>Paracoccaceae</taxon>
        <taxon>Thioclava</taxon>
    </lineage>
</organism>
<accession>A0ABV1SJT8</accession>
<evidence type="ECO:0000313" key="1">
    <source>
        <dbReference type="EMBL" id="MER5173167.1"/>
    </source>
</evidence>
<reference evidence="1 2" key="1">
    <citation type="submission" date="2024-06" db="EMBL/GenBank/DDBJ databases">
        <title>Thioclava kandeliae sp. nov. from a rhizosphere soil sample of Kandelia candel in a mangrove.</title>
        <authorList>
            <person name="Mu T."/>
        </authorList>
    </citation>
    <scope>NUCLEOTIDE SEQUENCE [LARGE SCALE GENOMIC DNA]</scope>
    <source>
        <strain evidence="1 2">CPCC 100088</strain>
    </source>
</reference>
<evidence type="ECO:0000313" key="2">
    <source>
        <dbReference type="Proteomes" id="UP001438953"/>
    </source>
</evidence>
<sequence>MTRTEQRDILDDWHDLMNMSPAELEAWLETEESRSACAMVGRNSQLTALKVLELARLKPTDLTAAEWAKMREITFDIERSLAAGRPSDAAAQTAWRYALMNYGHDPLRY</sequence>
<dbReference type="EMBL" id="JAYWLC010000015">
    <property type="protein sequence ID" value="MER5173167.1"/>
    <property type="molecule type" value="Genomic_DNA"/>
</dbReference>
<dbReference type="Pfam" id="PF11338">
    <property type="entry name" value="DUF3140"/>
    <property type="match status" value="1"/>
</dbReference>
<keyword evidence="2" id="KW-1185">Reference proteome</keyword>
<name>A0ABV1SJT8_9RHOB</name>
<dbReference type="InterPro" id="IPR021487">
    <property type="entry name" value="DUF3140"/>
</dbReference>
<dbReference type="RefSeq" id="WP_339113839.1">
    <property type="nucleotide sequence ID" value="NZ_JAYWLC010000015.1"/>
</dbReference>
<protein>
    <submittedName>
        <fullName evidence="1">DUF3140 domain-containing protein</fullName>
    </submittedName>
</protein>
<gene>
    <name evidence="1" type="ORF">VSX56_15465</name>
</gene>